<feature type="compositionally biased region" description="Polar residues" evidence="1">
    <location>
        <begin position="341"/>
        <end position="353"/>
    </location>
</feature>
<evidence type="ECO:0000256" key="2">
    <source>
        <dbReference type="SAM" id="SignalP"/>
    </source>
</evidence>
<feature type="compositionally biased region" description="Polar residues" evidence="1">
    <location>
        <begin position="232"/>
        <end position="246"/>
    </location>
</feature>
<accession>A0AAE9FDZ5</accession>
<name>A0AAE9FDZ5_CAEBR</name>
<feature type="compositionally biased region" description="Basic and acidic residues" evidence="1">
    <location>
        <begin position="291"/>
        <end position="309"/>
    </location>
</feature>
<keyword evidence="4" id="KW-1185">Reference proteome</keyword>
<feature type="compositionally biased region" description="Low complexity" evidence="1">
    <location>
        <begin position="370"/>
        <end position="379"/>
    </location>
</feature>
<protein>
    <submittedName>
        <fullName evidence="3">Uncharacterized protein</fullName>
    </submittedName>
</protein>
<feature type="compositionally biased region" description="Polar residues" evidence="1">
    <location>
        <begin position="392"/>
        <end position="401"/>
    </location>
</feature>
<keyword evidence="2" id="KW-0732">Signal</keyword>
<dbReference type="Proteomes" id="UP000829354">
    <property type="component" value="Chromosome X"/>
</dbReference>
<evidence type="ECO:0000256" key="1">
    <source>
        <dbReference type="SAM" id="MobiDB-lite"/>
    </source>
</evidence>
<feature type="compositionally biased region" description="Polar residues" evidence="1">
    <location>
        <begin position="199"/>
        <end position="209"/>
    </location>
</feature>
<feature type="compositionally biased region" description="Basic and acidic residues" evidence="1">
    <location>
        <begin position="210"/>
        <end position="231"/>
    </location>
</feature>
<dbReference type="EMBL" id="CP092625">
    <property type="protein sequence ID" value="UMM44067.1"/>
    <property type="molecule type" value="Genomic_DNA"/>
</dbReference>
<feature type="compositionally biased region" description="Low complexity" evidence="1">
    <location>
        <begin position="317"/>
        <end position="340"/>
    </location>
</feature>
<feature type="signal peptide" evidence="2">
    <location>
        <begin position="1"/>
        <end position="18"/>
    </location>
</feature>
<sequence length="544" mass="59403">MRLGILLLFSSLQNCLHSIDSPDIQRPPGSELFSTLLNLPSLFSPSVPKKQSIPPSSSTQFSSILNSMGTLWSSVFPCGSRNQPIRPSSAPKTNLLNSFGTIWKFVFPSETKNQDQETSPSSEEEESSVIPQLYLPPKSTKENIPPSSKPTSTTLWKSLKAFVNSVIPSETTKETIPPISTPPSSNVFESIGKFWSSLTPKMQDRSSSSADDKSPIVEECDMERSESDSHTTQKPIPSPTSENLSPSDRPEKTNSTEEEGSGSTLLDSDFNALLETKLSELLESTQTSIVEKQEEQEKEEVQKAVEDLQRQPSETYTTTQPLPSSTEPSETTTPIPNPTSGYLSLSDRPQNTIVEEKEEHKTEEKHEASSTEPSETTTPIRTAHTPGYGPIRTTTSTPQNDSIHDVSETCDGDSICYVAPKDCTTNCDVIFAVSEEFENSTVYVRQGGVSRASSSVVIVGWDMKMVKSAMIDPLVTSAMEVLLKAILIGDKSQSTKTGGLSNVHFTIVQFSLLARTGYSSIASIYTVAPIMDHSMTCSSEVKNE</sequence>
<evidence type="ECO:0000313" key="3">
    <source>
        <dbReference type="EMBL" id="UMM44067.1"/>
    </source>
</evidence>
<evidence type="ECO:0000313" key="4">
    <source>
        <dbReference type="Proteomes" id="UP000829354"/>
    </source>
</evidence>
<feature type="chain" id="PRO_5042014955" evidence="2">
    <location>
        <begin position="19"/>
        <end position="544"/>
    </location>
</feature>
<organism evidence="3 4">
    <name type="scientific">Caenorhabditis briggsae</name>
    <dbReference type="NCBI Taxonomy" id="6238"/>
    <lineage>
        <taxon>Eukaryota</taxon>
        <taxon>Metazoa</taxon>
        <taxon>Ecdysozoa</taxon>
        <taxon>Nematoda</taxon>
        <taxon>Chromadorea</taxon>
        <taxon>Rhabditida</taxon>
        <taxon>Rhabditina</taxon>
        <taxon>Rhabditomorpha</taxon>
        <taxon>Rhabditoidea</taxon>
        <taxon>Rhabditidae</taxon>
        <taxon>Peloderinae</taxon>
        <taxon>Caenorhabditis</taxon>
    </lineage>
</organism>
<reference evidence="3 4" key="1">
    <citation type="submission" date="2022-04" db="EMBL/GenBank/DDBJ databases">
        <title>Chromosome-level reference genomes for two strains of Caenorhabditis briggsae: an improved platform for comparative genomics.</title>
        <authorList>
            <person name="Stevens L."/>
            <person name="Andersen E."/>
        </authorList>
    </citation>
    <scope>NUCLEOTIDE SEQUENCE [LARGE SCALE GENOMIC DNA]</scope>
    <source>
        <strain evidence="3">VX34</strain>
        <tissue evidence="3">Whole-organism</tissue>
    </source>
</reference>
<feature type="compositionally biased region" description="Basic and acidic residues" evidence="1">
    <location>
        <begin position="354"/>
        <end position="369"/>
    </location>
</feature>
<proteinExistence type="predicted"/>
<gene>
    <name evidence="3" type="ORF">L5515_019324</name>
</gene>
<feature type="region of interest" description="Disordered" evidence="1">
    <location>
        <begin position="288"/>
        <end position="404"/>
    </location>
</feature>
<feature type="region of interest" description="Disordered" evidence="1">
    <location>
        <begin position="110"/>
        <end position="152"/>
    </location>
</feature>
<dbReference type="AlphaFoldDB" id="A0AAE9FDZ5"/>
<feature type="region of interest" description="Disordered" evidence="1">
    <location>
        <begin position="199"/>
        <end position="269"/>
    </location>
</feature>